<dbReference type="AlphaFoldDB" id="A0A4U1J371"/>
<evidence type="ECO:0000313" key="2">
    <source>
        <dbReference type="EMBL" id="TKD01557.1"/>
    </source>
</evidence>
<evidence type="ECO:0000313" key="3">
    <source>
        <dbReference type="Proteomes" id="UP000309215"/>
    </source>
</evidence>
<protein>
    <submittedName>
        <fullName evidence="2">Uncharacterized protein</fullName>
    </submittedName>
</protein>
<feature type="region of interest" description="Disordered" evidence="1">
    <location>
        <begin position="1"/>
        <end position="30"/>
    </location>
</feature>
<organism evidence="2 3">
    <name type="scientific">Polyangium fumosum</name>
    <dbReference type="NCBI Taxonomy" id="889272"/>
    <lineage>
        <taxon>Bacteria</taxon>
        <taxon>Pseudomonadati</taxon>
        <taxon>Myxococcota</taxon>
        <taxon>Polyangia</taxon>
        <taxon>Polyangiales</taxon>
        <taxon>Polyangiaceae</taxon>
        <taxon>Polyangium</taxon>
    </lineage>
</organism>
<dbReference type="RefSeq" id="WP_136932755.1">
    <property type="nucleotide sequence ID" value="NZ_SSMQ01000039.1"/>
</dbReference>
<feature type="region of interest" description="Disordered" evidence="1">
    <location>
        <begin position="221"/>
        <end position="242"/>
    </location>
</feature>
<feature type="compositionally biased region" description="Low complexity" evidence="1">
    <location>
        <begin position="96"/>
        <end position="108"/>
    </location>
</feature>
<sequence>MTRRVRILRGSRETEPEHGDQGRNEGGRPLLVHTTSALDLRTRGARRKHARELRAPRGIHAPMVRVLARAASMMLSALGLACSPTRPPAVEPPPAASAAPSPAEDLAPPVTPRAPVSTAGCPFRWTPREIGASVLRLPAAYAGRFMNPLYDVACACVRPGEHVYMVARIVPERGTIEAVTADRNDPSTRADPSIDACFAAVLGTTTFEPFEVGSDVVCPDDPPPTKGPPFFRPPRPANCPARGQQASKIIYPLLVDRRGEAPASAPAEGS</sequence>
<proteinExistence type="predicted"/>
<feature type="compositionally biased region" description="Pro residues" evidence="1">
    <location>
        <begin position="221"/>
        <end position="237"/>
    </location>
</feature>
<dbReference type="Proteomes" id="UP000309215">
    <property type="component" value="Unassembled WGS sequence"/>
</dbReference>
<name>A0A4U1J371_9BACT</name>
<comment type="caution">
    <text evidence="2">The sequence shown here is derived from an EMBL/GenBank/DDBJ whole genome shotgun (WGS) entry which is preliminary data.</text>
</comment>
<keyword evidence="3" id="KW-1185">Reference proteome</keyword>
<feature type="compositionally biased region" description="Basic and acidic residues" evidence="1">
    <location>
        <begin position="10"/>
        <end position="26"/>
    </location>
</feature>
<evidence type="ECO:0000256" key="1">
    <source>
        <dbReference type="SAM" id="MobiDB-lite"/>
    </source>
</evidence>
<accession>A0A4U1J371</accession>
<feature type="region of interest" description="Disordered" evidence="1">
    <location>
        <begin position="87"/>
        <end position="111"/>
    </location>
</feature>
<dbReference type="EMBL" id="SSMQ01000039">
    <property type="protein sequence ID" value="TKD01557.1"/>
    <property type="molecule type" value="Genomic_DNA"/>
</dbReference>
<reference evidence="2 3" key="1">
    <citation type="submission" date="2019-04" db="EMBL/GenBank/DDBJ databases">
        <authorList>
            <person name="Li Y."/>
            <person name="Wang J."/>
        </authorList>
    </citation>
    <scope>NUCLEOTIDE SEQUENCE [LARGE SCALE GENOMIC DNA]</scope>
    <source>
        <strain evidence="2 3">DSM 14668</strain>
    </source>
</reference>
<gene>
    <name evidence="2" type="ORF">E8A74_31170</name>
</gene>